<evidence type="ECO:0000313" key="1">
    <source>
        <dbReference type="EMBL" id="KAK9233941.1"/>
    </source>
</evidence>
<comment type="caution">
    <text evidence="1">The sequence shown here is derived from an EMBL/GenBank/DDBJ whole genome shotgun (WGS) entry which is preliminary data.</text>
</comment>
<accession>A0ACC3SQP4</accession>
<gene>
    <name evidence="1" type="ORF">V1525DRAFT_391943</name>
</gene>
<sequence length="74" mass="8352">MPPRLDIDVIKDARNDDELTGFKSMRHVWGIFPELGEATGDIPEWISSERLRDAIASFVAIEAVEGELKILNEK</sequence>
<protein>
    <submittedName>
        <fullName evidence="1">Uncharacterized protein</fullName>
    </submittedName>
</protein>
<proteinExistence type="predicted"/>
<evidence type="ECO:0000313" key="2">
    <source>
        <dbReference type="Proteomes" id="UP001433508"/>
    </source>
</evidence>
<dbReference type="EMBL" id="MU971545">
    <property type="protein sequence ID" value="KAK9233941.1"/>
    <property type="molecule type" value="Genomic_DNA"/>
</dbReference>
<reference evidence="2" key="1">
    <citation type="journal article" date="2024" name="Front. Bioeng. Biotechnol.">
        <title>Genome-scale model development and genomic sequencing of the oleaginous clade Lipomyces.</title>
        <authorList>
            <person name="Czajka J.J."/>
            <person name="Han Y."/>
            <person name="Kim J."/>
            <person name="Mondo S.J."/>
            <person name="Hofstad B.A."/>
            <person name="Robles A."/>
            <person name="Haridas S."/>
            <person name="Riley R."/>
            <person name="LaButti K."/>
            <person name="Pangilinan J."/>
            <person name="Andreopoulos W."/>
            <person name="Lipzen A."/>
            <person name="Yan J."/>
            <person name="Wang M."/>
            <person name="Ng V."/>
            <person name="Grigoriev I.V."/>
            <person name="Spatafora J.W."/>
            <person name="Magnuson J.K."/>
            <person name="Baker S.E."/>
            <person name="Pomraning K.R."/>
        </authorList>
    </citation>
    <scope>NUCLEOTIDE SEQUENCE [LARGE SCALE GENOMIC DNA]</scope>
    <source>
        <strain evidence="2">CBS 7786</strain>
    </source>
</reference>
<name>A0ACC3SQP4_LIPKO</name>
<keyword evidence="2" id="KW-1185">Reference proteome</keyword>
<dbReference type="Proteomes" id="UP001433508">
    <property type="component" value="Unassembled WGS sequence"/>
</dbReference>
<organism evidence="1 2">
    <name type="scientific">Lipomyces kononenkoae</name>
    <name type="common">Yeast</name>
    <dbReference type="NCBI Taxonomy" id="34357"/>
    <lineage>
        <taxon>Eukaryota</taxon>
        <taxon>Fungi</taxon>
        <taxon>Dikarya</taxon>
        <taxon>Ascomycota</taxon>
        <taxon>Saccharomycotina</taxon>
        <taxon>Lipomycetes</taxon>
        <taxon>Lipomycetales</taxon>
        <taxon>Lipomycetaceae</taxon>
        <taxon>Lipomyces</taxon>
    </lineage>
</organism>